<name>A0ABS6XVD9_9FLAO</name>
<comment type="caution">
    <text evidence="2">The sequence shown here is derived from an EMBL/GenBank/DDBJ whole genome shotgun (WGS) entry which is preliminary data.</text>
</comment>
<evidence type="ECO:0000256" key="1">
    <source>
        <dbReference type="SAM" id="SignalP"/>
    </source>
</evidence>
<accession>A0ABS6XVD9</accession>
<keyword evidence="3" id="KW-1185">Reference proteome</keyword>
<dbReference type="Proteomes" id="UP000812031">
    <property type="component" value="Unassembled WGS sequence"/>
</dbReference>
<evidence type="ECO:0000313" key="3">
    <source>
        <dbReference type="Proteomes" id="UP000812031"/>
    </source>
</evidence>
<feature type="signal peptide" evidence="1">
    <location>
        <begin position="1"/>
        <end position="19"/>
    </location>
</feature>
<organism evidence="2 3">
    <name type="scientific">Flavobacterium taihuense</name>
    <dbReference type="NCBI Taxonomy" id="2857508"/>
    <lineage>
        <taxon>Bacteria</taxon>
        <taxon>Pseudomonadati</taxon>
        <taxon>Bacteroidota</taxon>
        <taxon>Flavobacteriia</taxon>
        <taxon>Flavobacteriales</taxon>
        <taxon>Flavobacteriaceae</taxon>
        <taxon>Flavobacterium</taxon>
    </lineage>
</organism>
<protein>
    <submittedName>
        <fullName evidence="2">Uncharacterized protein</fullName>
    </submittedName>
</protein>
<feature type="chain" id="PRO_5046739752" evidence="1">
    <location>
        <begin position="20"/>
        <end position="316"/>
    </location>
</feature>
<reference evidence="2 3" key="1">
    <citation type="submission" date="2021-07" db="EMBL/GenBank/DDBJ databases">
        <title>Flavobacterium sp. nov. isolated from sediment on the Taihu Lake.</title>
        <authorList>
            <person name="Qu J.-H."/>
        </authorList>
    </citation>
    <scope>NUCLEOTIDE SEQUENCE [LARGE SCALE GENOMIC DNA]</scope>
    <source>
        <strain evidence="2 3">NAS39</strain>
    </source>
</reference>
<gene>
    <name evidence="2" type="ORF">KZH69_04770</name>
</gene>
<evidence type="ECO:0000313" key="2">
    <source>
        <dbReference type="EMBL" id="MBW4359793.1"/>
    </source>
</evidence>
<keyword evidence="1" id="KW-0732">Signal</keyword>
<sequence>MKKTITILTIFFLSPFIYAQISTTKIVEVKKEIPTSIYDSLQNFLDKDVYKYIGQELYIKGEPENTRKYWYYKFILDYTKSDTNKSNIYKCGDGYNSKYDELFGKYFSVLAVHKHPRAEEAEYVYGNKYYLELKEKQSGDKVYFEYDTELSKNSFPFIVVGYFEKVKKRVVGEKFVFCNKALEDCTDIKTGKPITKNHGEKWECTDLTVEEKYYSLSMVLKNSLNEKTTIPYDYCFDEYSKGRVYLAKDASFYRNKFGTINWFKVLDGKLAIGFTEEMALLAWGKPDKINKASYGSQWVYENQYLYFKNGKLISFN</sequence>
<dbReference type="EMBL" id="JAHWYN010000003">
    <property type="protein sequence ID" value="MBW4359793.1"/>
    <property type="molecule type" value="Genomic_DNA"/>
</dbReference>
<proteinExistence type="predicted"/>
<dbReference type="RefSeq" id="WP_219316315.1">
    <property type="nucleotide sequence ID" value="NZ_JAHWYN010000003.1"/>
</dbReference>